<feature type="region of interest" description="Disordered" evidence="1">
    <location>
        <begin position="454"/>
        <end position="487"/>
    </location>
</feature>
<feature type="compositionally biased region" description="Polar residues" evidence="1">
    <location>
        <begin position="454"/>
        <end position="476"/>
    </location>
</feature>
<accession>A0A7I9Z9S4</accession>
<feature type="region of interest" description="Disordered" evidence="1">
    <location>
        <begin position="240"/>
        <end position="280"/>
    </location>
</feature>
<dbReference type="Proteomes" id="UP000465301">
    <property type="component" value="Unassembled WGS sequence"/>
</dbReference>
<evidence type="ECO:0000256" key="1">
    <source>
        <dbReference type="SAM" id="MobiDB-lite"/>
    </source>
</evidence>
<evidence type="ECO:0000313" key="3">
    <source>
        <dbReference type="Proteomes" id="UP000465301"/>
    </source>
</evidence>
<proteinExistence type="predicted"/>
<comment type="caution">
    <text evidence="2">The sequence shown here is derived from an EMBL/GenBank/DDBJ whole genome shotgun (WGS) entry which is preliminary data.</text>
</comment>
<dbReference type="InterPro" id="IPR046828">
    <property type="entry name" value="RepSA"/>
</dbReference>
<gene>
    <name evidence="2" type="ORF">MTIM_36190</name>
</gene>
<dbReference type="AlphaFoldDB" id="A0A7I9Z9S4"/>
<dbReference type="EMBL" id="BLLA01000001">
    <property type="protein sequence ID" value="GFG97740.1"/>
    <property type="molecule type" value="Genomic_DNA"/>
</dbReference>
<sequence>MTAVAADSPPVMLPGLPSTVDPGPVIAQMLRRAASPGFGSWWHRAESVGFCAHPIQLSGADTAGRSHTVWTRCNNRRHAVCPSCSDLYARDTWQLVHAGAAGGHHDIPVEVAARPQVFATMTAPSYGAVHNATGTPCHTARNRSADRCRHGTPLRCNATHHVDDPVVGQPLCHECYDYLGHVLFTWHLPELWRRFTIALRRAVSTHLKTVGVKPGSVRVSFVKVVELQARAIPHIHALIRLDPPPADNDTPGSGDHDRHGPAAAGGGGEPRPVTDQHTNWSSPIIPADLAALIQRAARHVRIDIDAGDRGPTQGGLRTLRFGAQTDTQPLAPETTAAANDSTINDTAGTSVSRLSPRRVAAYLAKYVTKSLHDFGITARRLTAEAIRDLDITEHIRAILATIAELAEHTASAGPSLVGIGRWLHTLGYRGHITTKSRHYSTTMGALRAARATWTRHQMTKRSGQQGDTQPSRSGQHVTGAAGDRHEPIDTDEMLWEFDRAGHTSAGDRVLVISAALRHIGARITGITESQAVATRIPPNPHGAG</sequence>
<dbReference type="Pfam" id="PF20199">
    <property type="entry name" value="RepSA"/>
    <property type="match status" value="1"/>
</dbReference>
<organism evidence="2 3">
    <name type="scientific">Mycobacterium timonense</name>
    <dbReference type="NCBI Taxonomy" id="701043"/>
    <lineage>
        <taxon>Bacteria</taxon>
        <taxon>Bacillati</taxon>
        <taxon>Actinomycetota</taxon>
        <taxon>Actinomycetes</taxon>
        <taxon>Mycobacteriales</taxon>
        <taxon>Mycobacteriaceae</taxon>
        <taxon>Mycobacterium</taxon>
        <taxon>Mycobacterium avium complex (MAC)</taxon>
    </lineage>
</organism>
<keyword evidence="3" id="KW-1185">Reference proteome</keyword>
<evidence type="ECO:0000313" key="2">
    <source>
        <dbReference type="EMBL" id="GFG97740.1"/>
    </source>
</evidence>
<name>A0A7I9Z9S4_9MYCO</name>
<protein>
    <submittedName>
        <fullName evidence="2">Putative plasmid replication initiator protein</fullName>
    </submittedName>
</protein>
<reference evidence="2 3" key="1">
    <citation type="journal article" date="2019" name="Emerg. Microbes Infect.">
        <title>Comprehensive subspecies identification of 175 nontuberculous mycobacteria species based on 7547 genomic profiles.</title>
        <authorList>
            <person name="Matsumoto Y."/>
            <person name="Kinjo T."/>
            <person name="Motooka D."/>
            <person name="Nabeya D."/>
            <person name="Jung N."/>
            <person name="Uechi K."/>
            <person name="Horii T."/>
            <person name="Iida T."/>
            <person name="Fujita J."/>
            <person name="Nakamura S."/>
        </authorList>
    </citation>
    <scope>NUCLEOTIDE SEQUENCE [LARGE SCALE GENOMIC DNA]</scope>
    <source>
        <strain evidence="2 3">JCM 30726</strain>
    </source>
</reference>